<accession>A0A330HPP8</accession>
<sequence>MRAFFTSLFAFILSGFLGRVVAQQLAVATGADETYIIVFMATALVAVLVTIFFFVAQFRSDPVRAADRTMWRLLAIFGIALVVLAGWTFAEPGANRSTGRDLSIIAGLILPGAATIVAQWLFVRWRLKRSAIKFGRGGANA</sequence>
<dbReference type="AlphaFoldDB" id="A0A330HPP8"/>
<comment type="caution">
    <text evidence="2">The sequence shown here is derived from an EMBL/GenBank/DDBJ whole genome shotgun (WGS) entry which is preliminary data.</text>
</comment>
<feature type="transmembrane region" description="Helical" evidence="1">
    <location>
        <begin position="70"/>
        <end position="90"/>
    </location>
</feature>
<dbReference type="OrthoDB" id="8100373at2"/>
<evidence type="ECO:0000256" key="1">
    <source>
        <dbReference type="SAM" id="Phobius"/>
    </source>
</evidence>
<dbReference type="EMBL" id="QMBP01000011">
    <property type="protein sequence ID" value="RAZ88694.1"/>
    <property type="molecule type" value="Genomic_DNA"/>
</dbReference>
<evidence type="ECO:0000313" key="3">
    <source>
        <dbReference type="Proteomes" id="UP000251558"/>
    </source>
</evidence>
<reference evidence="2 3" key="1">
    <citation type="submission" date="2018-07" db="EMBL/GenBank/DDBJ databases">
        <title>Diversity of Mesorhizobium strains in Brazil.</title>
        <authorList>
            <person name="Helene L.C.F."/>
            <person name="Dall'Agnol R."/>
            <person name="Delamuta J.R.M."/>
            <person name="Hungria M."/>
        </authorList>
    </citation>
    <scope>NUCLEOTIDE SEQUENCE [LARGE SCALE GENOMIC DNA]</scope>
    <source>
        <strain evidence="2 3">AC99b</strain>
    </source>
</reference>
<keyword evidence="1" id="KW-0472">Membrane</keyword>
<protein>
    <submittedName>
        <fullName evidence="2">Uncharacterized protein</fullName>
    </submittedName>
</protein>
<keyword evidence="1" id="KW-1133">Transmembrane helix</keyword>
<evidence type="ECO:0000313" key="2">
    <source>
        <dbReference type="EMBL" id="RAZ88694.1"/>
    </source>
</evidence>
<gene>
    <name evidence="2" type="ORF">DPM33_22170</name>
</gene>
<feature type="transmembrane region" description="Helical" evidence="1">
    <location>
        <begin position="102"/>
        <end position="123"/>
    </location>
</feature>
<keyword evidence="3" id="KW-1185">Reference proteome</keyword>
<name>A0A330HPP8_9HYPH</name>
<dbReference type="RefSeq" id="WP_112099562.1">
    <property type="nucleotide sequence ID" value="NZ_QMBP01000011.1"/>
</dbReference>
<organism evidence="2 3">
    <name type="scientific">Mesorhizobium hawassense</name>
    <dbReference type="NCBI Taxonomy" id="1209954"/>
    <lineage>
        <taxon>Bacteria</taxon>
        <taxon>Pseudomonadati</taxon>
        <taxon>Pseudomonadota</taxon>
        <taxon>Alphaproteobacteria</taxon>
        <taxon>Hyphomicrobiales</taxon>
        <taxon>Phyllobacteriaceae</taxon>
        <taxon>Mesorhizobium</taxon>
    </lineage>
</organism>
<dbReference type="Proteomes" id="UP000251558">
    <property type="component" value="Unassembled WGS sequence"/>
</dbReference>
<feature type="transmembrane region" description="Helical" evidence="1">
    <location>
        <begin position="38"/>
        <end position="58"/>
    </location>
</feature>
<keyword evidence="1" id="KW-0812">Transmembrane</keyword>
<proteinExistence type="predicted"/>